<gene>
    <name evidence="1" type="ORF">PANO66_01697</name>
    <name evidence="2" type="ORF">PLAM_3052</name>
</gene>
<dbReference type="EMBL" id="LO018304">
    <property type="protein sequence ID" value="CUM61018.1"/>
    <property type="molecule type" value="Genomic_DNA"/>
</dbReference>
<proteinExistence type="predicted"/>
<dbReference type="RefSeq" id="WP_264477032.1">
    <property type="nucleotide sequence ID" value="NZ_JBEIHM010000005.1"/>
</dbReference>
<dbReference type="AlphaFoldDB" id="A0A1J1JHU5"/>
<dbReference type="PROSITE" id="PS51257">
    <property type="entry name" value="PROKAR_LIPOPROTEIN"/>
    <property type="match status" value="1"/>
</dbReference>
<reference evidence="1" key="2">
    <citation type="submission" date="2020-09" db="EMBL/GenBank/DDBJ databases">
        <authorList>
            <person name="Blom J."/>
        </authorList>
    </citation>
    <scope>NUCLEOTIDE SEQUENCE</scope>
    <source>
        <strain evidence="1">No.66</strain>
    </source>
</reference>
<name>A0A1J1JHU5_PLAAG</name>
<reference evidence="2" key="1">
    <citation type="submission" date="2015-09" db="EMBL/GenBank/DDBJ databases">
        <authorList>
            <person name="Jackson K.R."/>
            <person name="Lunt B.L."/>
            <person name="Fisher J.N.B."/>
            <person name="Gardner A.V."/>
            <person name="Bailey M.E."/>
            <person name="Deus L.M."/>
            <person name="Earl A.S."/>
            <person name="Gibby P.D."/>
            <person name="Hartmann K.A."/>
            <person name="Liu J.E."/>
            <person name="Manci A.M."/>
            <person name="Nielsen D.A."/>
            <person name="Solomon M.B."/>
            <person name="Breakwell D.P."/>
            <person name="Burnett S.H."/>
            <person name="Grose J.H."/>
        </authorList>
    </citation>
    <scope>NUCLEOTIDE SEQUENCE</scope>
    <source>
        <strain evidence="2">7805</strain>
    </source>
</reference>
<dbReference type="Proteomes" id="UP001153761">
    <property type="component" value="Chromosome"/>
</dbReference>
<organism evidence="2">
    <name type="scientific">Planktothrix agardhii</name>
    <name type="common">Oscillatoria agardhii</name>
    <dbReference type="NCBI Taxonomy" id="1160"/>
    <lineage>
        <taxon>Bacteria</taxon>
        <taxon>Bacillati</taxon>
        <taxon>Cyanobacteriota</taxon>
        <taxon>Cyanophyceae</taxon>
        <taxon>Oscillatoriophycideae</taxon>
        <taxon>Oscillatoriales</taxon>
        <taxon>Microcoleaceae</taxon>
        <taxon>Planktothrix</taxon>
    </lineage>
</organism>
<protein>
    <submittedName>
        <fullName evidence="2">Uncharacterized protein</fullName>
    </submittedName>
</protein>
<sequence length="41" mass="4706">MNYDQIRSQTGLKPRFFLWLMVSILALSSCAQANKAKQMSQ</sequence>
<dbReference type="EMBL" id="LR882963">
    <property type="protein sequence ID" value="CAD5936536.1"/>
    <property type="molecule type" value="Genomic_DNA"/>
</dbReference>
<accession>A0A1J1JHU5</accession>
<evidence type="ECO:0000313" key="1">
    <source>
        <dbReference type="EMBL" id="CAD5936536.1"/>
    </source>
</evidence>
<evidence type="ECO:0000313" key="2">
    <source>
        <dbReference type="EMBL" id="CUM61018.1"/>
    </source>
</evidence>